<evidence type="ECO:0000313" key="8">
    <source>
        <dbReference type="Proteomes" id="UP001396898"/>
    </source>
</evidence>
<dbReference type="InterPro" id="IPR001128">
    <property type="entry name" value="Cyt_P450"/>
</dbReference>
<evidence type="ECO:0000256" key="6">
    <source>
        <dbReference type="ARBA" id="ARBA00023033"/>
    </source>
</evidence>
<keyword evidence="6" id="KW-0560">Oxidoreductase</keyword>
<dbReference type="Gene3D" id="1.10.630.10">
    <property type="entry name" value="Cytochrome P450"/>
    <property type="match status" value="1"/>
</dbReference>
<dbReference type="PANTHER" id="PTHR24304">
    <property type="entry name" value="CYTOCHROME P450 FAMILY 7"/>
    <property type="match status" value="1"/>
</dbReference>
<keyword evidence="5" id="KW-0408">Iron</keyword>
<comment type="cofactor">
    <cofactor evidence="1">
        <name>heme</name>
        <dbReference type="ChEBI" id="CHEBI:30413"/>
    </cofactor>
</comment>
<evidence type="ECO:0000256" key="5">
    <source>
        <dbReference type="ARBA" id="ARBA00023004"/>
    </source>
</evidence>
<keyword evidence="8" id="KW-1185">Reference proteome</keyword>
<dbReference type="CDD" id="cd00302">
    <property type="entry name" value="cytochrome_P450"/>
    <property type="match status" value="1"/>
</dbReference>
<dbReference type="Proteomes" id="UP001396898">
    <property type="component" value="Unassembled WGS sequence"/>
</dbReference>
<comment type="similarity">
    <text evidence="2">Belongs to the cytochrome P450 family.</text>
</comment>
<keyword evidence="3" id="KW-0349">Heme</keyword>
<dbReference type="PRINTS" id="PR00465">
    <property type="entry name" value="EP450IV"/>
</dbReference>
<dbReference type="EMBL" id="JAQQWI010000012">
    <property type="protein sequence ID" value="KAK8015954.1"/>
    <property type="molecule type" value="Genomic_DNA"/>
</dbReference>
<dbReference type="InterPro" id="IPR002403">
    <property type="entry name" value="Cyt_P450_E_grp-IV"/>
</dbReference>
<name>A0ABR1RLV4_9PEZI</name>
<proteinExistence type="inferred from homology"/>
<dbReference type="InterPro" id="IPR050529">
    <property type="entry name" value="CYP450_sterol_14alpha_dmase"/>
</dbReference>
<organism evidence="7 8">
    <name type="scientific">Apiospora marii</name>
    <dbReference type="NCBI Taxonomy" id="335849"/>
    <lineage>
        <taxon>Eukaryota</taxon>
        <taxon>Fungi</taxon>
        <taxon>Dikarya</taxon>
        <taxon>Ascomycota</taxon>
        <taxon>Pezizomycotina</taxon>
        <taxon>Sordariomycetes</taxon>
        <taxon>Xylariomycetidae</taxon>
        <taxon>Amphisphaeriales</taxon>
        <taxon>Apiosporaceae</taxon>
        <taxon>Apiospora</taxon>
    </lineage>
</organism>
<evidence type="ECO:0000256" key="4">
    <source>
        <dbReference type="ARBA" id="ARBA00022723"/>
    </source>
</evidence>
<protein>
    <submittedName>
        <fullName evidence="7">Cytochrome P450 6A1</fullName>
    </submittedName>
</protein>
<accession>A0ABR1RLV4</accession>
<evidence type="ECO:0000256" key="1">
    <source>
        <dbReference type="ARBA" id="ARBA00001971"/>
    </source>
</evidence>
<evidence type="ECO:0000313" key="7">
    <source>
        <dbReference type="EMBL" id="KAK8015954.1"/>
    </source>
</evidence>
<dbReference type="PANTHER" id="PTHR24304:SF2">
    <property type="entry name" value="24-HYDROXYCHOLESTEROL 7-ALPHA-HYDROXYLASE"/>
    <property type="match status" value="1"/>
</dbReference>
<keyword evidence="6" id="KW-0503">Monooxygenase</keyword>
<dbReference type="Pfam" id="PF00067">
    <property type="entry name" value="p450"/>
    <property type="match status" value="1"/>
</dbReference>
<reference evidence="7 8" key="1">
    <citation type="submission" date="2023-01" db="EMBL/GenBank/DDBJ databases">
        <title>Analysis of 21 Apiospora genomes using comparative genomics revels a genus with tremendous synthesis potential of carbohydrate active enzymes and secondary metabolites.</title>
        <authorList>
            <person name="Sorensen T."/>
        </authorList>
    </citation>
    <scope>NUCLEOTIDE SEQUENCE [LARGE SCALE GENOMIC DNA]</scope>
    <source>
        <strain evidence="7 8">CBS 20057</strain>
    </source>
</reference>
<evidence type="ECO:0000256" key="3">
    <source>
        <dbReference type="ARBA" id="ARBA00022617"/>
    </source>
</evidence>
<keyword evidence="4" id="KW-0479">Metal-binding</keyword>
<comment type="caution">
    <text evidence="7">The sequence shown here is derived from an EMBL/GenBank/DDBJ whole genome shotgun (WGS) entry which is preliminary data.</text>
</comment>
<dbReference type="InterPro" id="IPR036396">
    <property type="entry name" value="Cyt_P450_sf"/>
</dbReference>
<evidence type="ECO:0000256" key="2">
    <source>
        <dbReference type="ARBA" id="ARBA00010617"/>
    </source>
</evidence>
<sequence length="501" mass="55845">MALILVLLERLRAQSPSLLAAEALLVLFLAWRLLARWRRQTPPNAPDLYEDRSVFGSLRFTTSRAEYLAEGLRQSRDGQFSFWHGGNHVVVVSGEAARTGFQTSRGLDPSAGFAALFGSFLDVSELTKNSMRKCMLIYKRCTQDDHLSANLHHLVADSDARIREMGQGEVVIDPLKFMGLLIYQLTHRMAGAHDIANDTKLLRETWAVYAPLEDSPYVDILFPWLPTPSKLRKVWGYTKLHLTVHRLAKERQAAGKAGKDMLQMLMDEGMSSMIRSLAVIGAVLAGVFNTTFATTWTLCCLATDPEWLSKVRAEINIVLAKYRVAEDEPLVNTFQRLSLRDWETKFPALQACITESIRFTMAGAVVRKNISGHDLRIGDTTYVIPNGSLAIHATADTHMDPDIYPDPLKWDPSRFAKDVPEGSGVPHGYLGWGSGNHPCPAQRFAELNVVVASVMFIASCDFEMCDKAGVVTGVPLPDIVYNRMGAGRPATDMYMKCRKRQ</sequence>
<dbReference type="SUPFAM" id="SSF48264">
    <property type="entry name" value="Cytochrome P450"/>
    <property type="match status" value="1"/>
</dbReference>
<gene>
    <name evidence="7" type="ORF">PG991_008842</name>
</gene>